<evidence type="ECO:0000256" key="1">
    <source>
        <dbReference type="SAM" id="Phobius"/>
    </source>
</evidence>
<dbReference type="EMBL" id="LAVV01007964">
    <property type="protein sequence ID" value="KNZ54184.1"/>
    <property type="molecule type" value="Genomic_DNA"/>
</dbReference>
<proteinExistence type="predicted"/>
<feature type="transmembrane region" description="Helical" evidence="1">
    <location>
        <begin position="345"/>
        <end position="368"/>
    </location>
</feature>
<organism evidence="2 3">
    <name type="scientific">Puccinia sorghi</name>
    <dbReference type="NCBI Taxonomy" id="27349"/>
    <lineage>
        <taxon>Eukaryota</taxon>
        <taxon>Fungi</taxon>
        <taxon>Dikarya</taxon>
        <taxon>Basidiomycota</taxon>
        <taxon>Pucciniomycotina</taxon>
        <taxon>Pucciniomycetes</taxon>
        <taxon>Pucciniales</taxon>
        <taxon>Pucciniaceae</taxon>
        <taxon>Puccinia</taxon>
    </lineage>
</organism>
<name>A0A0L6V0A7_9BASI</name>
<feature type="transmembrane region" description="Helical" evidence="1">
    <location>
        <begin position="318"/>
        <end position="339"/>
    </location>
</feature>
<dbReference type="VEuPathDB" id="FungiDB:VP01_3015g1"/>
<evidence type="ECO:0000313" key="2">
    <source>
        <dbReference type="EMBL" id="KNZ54184.1"/>
    </source>
</evidence>
<reference evidence="2 3" key="1">
    <citation type="submission" date="2015-08" db="EMBL/GenBank/DDBJ databases">
        <title>Next Generation Sequencing and Analysis of the Genome of Puccinia sorghi L Schw, the Causal Agent of Maize Common Rust.</title>
        <authorList>
            <person name="Rochi L."/>
            <person name="Burguener G."/>
            <person name="Darino M."/>
            <person name="Turjanski A."/>
            <person name="Kreff E."/>
            <person name="Dieguez M.J."/>
            <person name="Sacco F."/>
        </authorList>
    </citation>
    <scope>NUCLEOTIDE SEQUENCE [LARGE SCALE GENOMIC DNA]</scope>
    <source>
        <strain evidence="2 3">RO10H11247</strain>
    </source>
</reference>
<keyword evidence="1" id="KW-0472">Membrane</keyword>
<dbReference type="AlphaFoldDB" id="A0A0L6V0A7"/>
<sequence length="416" mass="47527">MQLVLKWTQLRDTKSGKIIMKNQRIHTFRNSACHPPNTLLRMKFEKIGDKICLSQPKHINHGLEELGLTNYKPSSTPLTPNLQLREATDEDHDKFKRPNINYRSAIVWRDTQSNPDLELTIYPIKPSEFLLIYSNATWGDDPDSRTSQSGYLKHSISHSLNEEELNPLVKSSHEGVWLKALINEMWNLQIESTAHFIDDKELSHQLTMDDKTFKELKTQDMIADALTKPTLIEPLKNLIETECWNCDMSQLVSPNFSFSTLILKILDNLIFSSTPSLSIPQNPSTSFNFLAFLTFLFCLSCVISCLSFLLYSSLLHSVLVLSFCSSSINFVTSVLNFMFSCYPNSLFSCFSFLLSIVFNCFNLQIFYLTPVIPISFQPFKLIQVSLTLSLFVTRALPTIHTTPLALLCTDELLQEL</sequence>
<protein>
    <submittedName>
        <fullName evidence="2">Uncharacterized protein</fullName>
    </submittedName>
</protein>
<evidence type="ECO:0000313" key="3">
    <source>
        <dbReference type="Proteomes" id="UP000037035"/>
    </source>
</evidence>
<dbReference type="OrthoDB" id="3344688at2759"/>
<keyword evidence="1" id="KW-1133">Transmembrane helix</keyword>
<accession>A0A0L6V0A7</accession>
<comment type="caution">
    <text evidence="2">The sequence shown here is derived from an EMBL/GenBank/DDBJ whole genome shotgun (WGS) entry which is preliminary data.</text>
</comment>
<keyword evidence="1" id="KW-0812">Transmembrane</keyword>
<gene>
    <name evidence="2" type="ORF">VP01_3015g1</name>
</gene>
<feature type="transmembrane region" description="Helical" evidence="1">
    <location>
        <begin position="289"/>
        <end position="311"/>
    </location>
</feature>
<dbReference type="Proteomes" id="UP000037035">
    <property type="component" value="Unassembled WGS sequence"/>
</dbReference>
<keyword evidence="3" id="KW-1185">Reference proteome</keyword>